<reference evidence="2 3" key="1">
    <citation type="submission" date="2017-06" db="EMBL/GenBank/DDBJ databases">
        <title>Ant-infecting Ophiocordyceps genomes reveal a high diversity of potential behavioral manipulation genes and a possible major role for enterotoxins.</title>
        <authorList>
            <person name="De Bekker C."/>
            <person name="Evans H.C."/>
            <person name="Brachmann A."/>
            <person name="Hughes D.P."/>
        </authorList>
    </citation>
    <scope>NUCLEOTIDE SEQUENCE [LARGE SCALE GENOMIC DNA]</scope>
    <source>
        <strain evidence="2 3">Map16</strain>
    </source>
</reference>
<proteinExistence type="predicted"/>
<name>A0A2C5XDD9_9HYPO</name>
<dbReference type="EMBL" id="NJES01002098">
    <property type="protein sequence ID" value="PHH58458.1"/>
    <property type="molecule type" value="Genomic_DNA"/>
</dbReference>
<feature type="region of interest" description="Disordered" evidence="1">
    <location>
        <begin position="1"/>
        <end position="20"/>
    </location>
</feature>
<feature type="region of interest" description="Disordered" evidence="1">
    <location>
        <begin position="29"/>
        <end position="123"/>
    </location>
</feature>
<feature type="compositionally biased region" description="Basic residues" evidence="1">
    <location>
        <begin position="1"/>
        <end position="15"/>
    </location>
</feature>
<evidence type="ECO:0000313" key="3">
    <source>
        <dbReference type="Proteomes" id="UP000226431"/>
    </source>
</evidence>
<gene>
    <name evidence="2" type="ORF">CDD80_2269</name>
</gene>
<feature type="compositionally biased region" description="Polar residues" evidence="1">
    <location>
        <begin position="91"/>
        <end position="102"/>
    </location>
</feature>
<feature type="compositionally biased region" description="Basic and acidic residues" evidence="1">
    <location>
        <begin position="107"/>
        <end position="122"/>
    </location>
</feature>
<dbReference type="Proteomes" id="UP000226431">
    <property type="component" value="Unassembled WGS sequence"/>
</dbReference>
<evidence type="ECO:0000313" key="2">
    <source>
        <dbReference type="EMBL" id="PHH58458.1"/>
    </source>
</evidence>
<feature type="compositionally biased region" description="Low complexity" evidence="1">
    <location>
        <begin position="54"/>
        <end position="80"/>
    </location>
</feature>
<accession>A0A2C5XDD9</accession>
<sequence length="172" mass="18364">MTNLTNHHHNPHHNPHSPTHTTLALASAFLNPIPPPSSSPLLTNPGKTTQATLPPTKTSSSIPPTSSISPASKPASTQTPSSPPTRITARCTASSRARSTALPTRIRSADSRPAAEVREGTRPSRSVWIRWTMVSIWLVVVGRGGSSRVRVEERHWFMASSGAAALREMGAS</sequence>
<protein>
    <submittedName>
        <fullName evidence="2">Uncharacterized protein</fullName>
    </submittedName>
</protein>
<evidence type="ECO:0000256" key="1">
    <source>
        <dbReference type="SAM" id="MobiDB-lite"/>
    </source>
</evidence>
<organism evidence="2 3">
    <name type="scientific">Ophiocordyceps camponoti-rufipedis</name>
    <dbReference type="NCBI Taxonomy" id="2004952"/>
    <lineage>
        <taxon>Eukaryota</taxon>
        <taxon>Fungi</taxon>
        <taxon>Dikarya</taxon>
        <taxon>Ascomycota</taxon>
        <taxon>Pezizomycotina</taxon>
        <taxon>Sordariomycetes</taxon>
        <taxon>Hypocreomycetidae</taxon>
        <taxon>Hypocreales</taxon>
        <taxon>Ophiocordycipitaceae</taxon>
        <taxon>Ophiocordyceps</taxon>
    </lineage>
</organism>
<comment type="caution">
    <text evidence="2">The sequence shown here is derived from an EMBL/GenBank/DDBJ whole genome shotgun (WGS) entry which is preliminary data.</text>
</comment>
<keyword evidence="3" id="KW-1185">Reference proteome</keyword>
<dbReference type="AlphaFoldDB" id="A0A2C5XDD9"/>